<dbReference type="Pfam" id="PF13088">
    <property type="entry name" value="BNR_2"/>
    <property type="match status" value="1"/>
</dbReference>
<protein>
    <recommendedName>
        <fullName evidence="2">Sialidase domain-containing protein</fullName>
    </recommendedName>
</protein>
<reference evidence="3 4" key="1">
    <citation type="journal article" date="2016" name="Nat. Commun.">
        <title>Thousands of microbial genomes shed light on interconnected biogeochemical processes in an aquifer system.</title>
        <authorList>
            <person name="Anantharaman K."/>
            <person name="Brown C.T."/>
            <person name="Hug L.A."/>
            <person name="Sharon I."/>
            <person name="Castelle C.J."/>
            <person name="Probst A.J."/>
            <person name="Thomas B.C."/>
            <person name="Singh A."/>
            <person name="Wilkins M.J."/>
            <person name="Karaoz U."/>
            <person name="Brodie E.L."/>
            <person name="Williams K.H."/>
            <person name="Hubbard S.S."/>
            <person name="Banfield J.F."/>
        </authorList>
    </citation>
    <scope>NUCLEOTIDE SEQUENCE [LARGE SCALE GENOMIC DNA]</scope>
</reference>
<accession>A0A1F5YDL7</accession>
<comment type="caution">
    <text evidence="3">The sequence shown here is derived from an EMBL/GenBank/DDBJ whole genome shotgun (WGS) entry which is preliminary data.</text>
</comment>
<dbReference type="Proteomes" id="UP000176992">
    <property type="component" value="Unassembled WGS sequence"/>
</dbReference>
<dbReference type="AlphaFoldDB" id="A0A1F5YDL7"/>
<dbReference type="InterPro" id="IPR011040">
    <property type="entry name" value="Sialidase"/>
</dbReference>
<evidence type="ECO:0000313" key="4">
    <source>
        <dbReference type="Proteomes" id="UP000176992"/>
    </source>
</evidence>
<evidence type="ECO:0000256" key="1">
    <source>
        <dbReference type="SAM" id="SignalP"/>
    </source>
</evidence>
<dbReference type="Gene3D" id="2.120.10.10">
    <property type="match status" value="1"/>
</dbReference>
<feature type="domain" description="Sialidase" evidence="2">
    <location>
        <begin position="59"/>
        <end position="334"/>
    </location>
</feature>
<dbReference type="EMBL" id="MFIV01000192">
    <property type="protein sequence ID" value="OGF97951.1"/>
    <property type="molecule type" value="Genomic_DNA"/>
</dbReference>
<dbReference type="SUPFAM" id="SSF50939">
    <property type="entry name" value="Sialidases"/>
    <property type="match status" value="1"/>
</dbReference>
<proteinExistence type="predicted"/>
<keyword evidence="1" id="KW-0732">Signal</keyword>
<gene>
    <name evidence="3" type="ORF">A2Z86_07310</name>
</gene>
<name>A0A1F5YDL7_9BACT</name>
<sequence>MTLSFFRRFLLICAGLTAISLNQSLADEPFFRETDIYEARALLPECYRPSLTVLENGILACAWASGSGMQALDTSIRISFKSSENNGWTEPAVAADEPGYPDNYPLLAKLPDGRLRLIYATLYREKRKNPPDARLEGWHLKYRDSKDGGRIWGGEFFLIPESGRVPSGGMVELPDGGLLLGLTDLRKSGSMFLVSRDKGSYWKDLARIADPSGLVDPSAALAGTGTLLAFLRPQEGSQREKVLWQTESPDNGRSWSSPRKTELLNPCGPTSLLRLANGHLALLYNDHAEWLTPLTIALSEDGGQSWPWKRNLVKGQWDNRDPSLVETADGRLHLVYVARNIYLKYLEISESWIKEKP</sequence>
<dbReference type="CDD" id="cd15482">
    <property type="entry name" value="Sialidase_non-viral"/>
    <property type="match status" value="1"/>
</dbReference>
<organism evidence="3 4">
    <name type="scientific">Candidatus Glassbacteria bacterium GWA2_58_10</name>
    <dbReference type="NCBI Taxonomy" id="1817865"/>
    <lineage>
        <taxon>Bacteria</taxon>
        <taxon>Candidatus Glassiibacteriota</taxon>
    </lineage>
</organism>
<dbReference type="PANTHER" id="PTHR43752:SF2">
    <property type="entry name" value="BNR_ASP-BOX REPEAT FAMILY PROTEIN"/>
    <property type="match status" value="1"/>
</dbReference>
<evidence type="ECO:0000259" key="2">
    <source>
        <dbReference type="Pfam" id="PF13088"/>
    </source>
</evidence>
<feature type="signal peptide" evidence="1">
    <location>
        <begin position="1"/>
        <end position="26"/>
    </location>
</feature>
<evidence type="ECO:0000313" key="3">
    <source>
        <dbReference type="EMBL" id="OGF97951.1"/>
    </source>
</evidence>
<dbReference type="InterPro" id="IPR036278">
    <property type="entry name" value="Sialidase_sf"/>
</dbReference>
<feature type="chain" id="PRO_5009522428" description="Sialidase domain-containing protein" evidence="1">
    <location>
        <begin position="27"/>
        <end position="357"/>
    </location>
</feature>
<dbReference type="PANTHER" id="PTHR43752">
    <property type="entry name" value="BNR/ASP-BOX REPEAT FAMILY PROTEIN"/>
    <property type="match status" value="1"/>
</dbReference>